<dbReference type="AlphaFoldDB" id="A0A1B9A0I3"/>
<keyword evidence="1" id="KW-0812">Transmembrane</keyword>
<name>A0A1B9A0I3_9FLAO</name>
<evidence type="ECO:0000256" key="1">
    <source>
        <dbReference type="SAM" id="Phobius"/>
    </source>
</evidence>
<sequence length="438" mass="50867">MKIKEKNIQILLVIITLVMTIFRFLLNEKGRVNPDSIRYMRFAHGLPVIDNTTTPLGYPAAIKFFTYFGFDEFWSSKVIGILACLFIVLFAWKKKFYFRESIVLCSLFSFLSVFAFTMSEALILPFVFLFLYAASLVINGKLSGWKAVFYLSLSLILLYNIRYSALFIIGGTGLYGLIFWKRKYGLSFIISAAIGMVFIVLYKFLFIDYFNKEYVQHFLEMGLHTTPELLVELFQGLCTTFNPFIHMANPAGGIINYGIYGIGLMNILFMTFLFIKQKLSDSDYFNIFIGVSGIVCSYFIQYFYSITPMDYRLLAPFSFPIWLVYFKKLFELFNTKAYVIGILSLMSGMLFTWLSKGNYLENRKMITKYLKEEGLDKVPLKFYIVEEEDLDKIQMAELISTVNPQISLTFKPQDTLHKTTLTSYKVLQKVKIDKNKYQ</sequence>
<dbReference type="RefSeq" id="WP_065393109.1">
    <property type="nucleotide sequence ID" value="NZ_MAYH01000001.1"/>
</dbReference>
<reference evidence="2 3" key="1">
    <citation type="submission" date="2016-07" db="EMBL/GenBank/DDBJ databases">
        <authorList>
            <person name="Jeong J.-J."/>
            <person name="Kim D.W."/>
            <person name="Sang M.K."/>
            <person name="Choi I.-G."/>
            <person name="Kim K.D."/>
        </authorList>
    </citation>
    <scope>NUCLEOTIDE SEQUENCE [LARGE SCALE GENOMIC DNA]</scope>
    <source>
        <strain evidence="2 3">UTM-3</strain>
    </source>
</reference>
<keyword evidence="1" id="KW-1133">Transmembrane helix</keyword>
<keyword evidence="3" id="KW-1185">Reference proteome</keyword>
<feature type="transmembrane region" description="Helical" evidence="1">
    <location>
        <begin position="104"/>
        <end position="135"/>
    </location>
</feature>
<feature type="transmembrane region" description="Helical" evidence="1">
    <location>
        <begin position="73"/>
        <end position="92"/>
    </location>
</feature>
<dbReference type="EMBL" id="MAYH01000001">
    <property type="protein sequence ID" value="OCA77357.1"/>
    <property type="molecule type" value="Genomic_DNA"/>
</dbReference>
<evidence type="ECO:0000313" key="3">
    <source>
        <dbReference type="Proteomes" id="UP000092651"/>
    </source>
</evidence>
<gene>
    <name evidence="2" type="ORF">BBI01_02545</name>
</gene>
<dbReference type="OrthoDB" id="1221281at2"/>
<evidence type="ECO:0008006" key="4">
    <source>
        <dbReference type="Google" id="ProtNLM"/>
    </source>
</evidence>
<organism evidence="2 3">
    <name type="scientific">Chryseobacterium artocarpi</name>
    <dbReference type="NCBI Taxonomy" id="1414727"/>
    <lineage>
        <taxon>Bacteria</taxon>
        <taxon>Pseudomonadati</taxon>
        <taxon>Bacteroidota</taxon>
        <taxon>Flavobacteriia</taxon>
        <taxon>Flavobacteriales</taxon>
        <taxon>Weeksellaceae</taxon>
        <taxon>Chryseobacterium group</taxon>
        <taxon>Chryseobacterium</taxon>
    </lineage>
</organism>
<proteinExistence type="predicted"/>
<protein>
    <recommendedName>
        <fullName evidence="4">Glycosyltransferase RgtA/B/C/D-like domain-containing protein</fullName>
    </recommendedName>
</protein>
<dbReference type="Proteomes" id="UP000092651">
    <property type="component" value="Unassembled WGS sequence"/>
</dbReference>
<feature type="transmembrane region" description="Helical" evidence="1">
    <location>
        <begin position="147"/>
        <end position="177"/>
    </location>
</feature>
<keyword evidence="1" id="KW-0472">Membrane</keyword>
<feature type="transmembrane region" description="Helical" evidence="1">
    <location>
        <begin position="184"/>
        <end position="205"/>
    </location>
</feature>
<accession>A0A1B9A0I3</accession>
<feature type="transmembrane region" description="Helical" evidence="1">
    <location>
        <begin position="254"/>
        <end position="275"/>
    </location>
</feature>
<feature type="transmembrane region" description="Helical" evidence="1">
    <location>
        <begin position="284"/>
        <end position="304"/>
    </location>
</feature>
<evidence type="ECO:0000313" key="2">
    <source>
        <dbReference type="EMBL" id="OCA77357.1"/>
    </source>
</evidence>
<feature type="transmembrane region" description="Helical" evidence="1">
    <location>
        <begin position="337"/>
        <end position="355"/>
    </location>
</feature>
<feature type="transmembrane region" description="Helical" evidence="1">
    <location>
        <begin position="7"/>
        <end position="26"/>
    </location>
</feature>
<comment type="caution">
    <text evidence="2">The sequence shown here is derived from an EMBL/GenBank/DDBJ whole genome shotgun (WGS) entry which is preliminary data.</text>
</comment>